<keyword evidence="2 4" id="KW-0689">Ribosomal protein</keyword>
<dbReference type="PROSITE" id="PS00475">
    <property type="entry name" value="RIBOSOMAL_L15"/>
    <property type="match status" value="1"/>
</dbReference>
<evidence type="ECO:0000256" key="1">
    <source>
        <dbReference type="ARBA" id="ARBA00007320"/>
    </source>
</evidence>
<dbReference type="InterPro" id="IPR021131">
    <property type="entry name" value="Ribosomal_uL15/eL18"/>
</dbReference>
<dbReference type="EMBL" id="JABTTQ020000003">
    <property type="protein sequence ID" value="KAK6160256.1"/>
    <property type="molecule type" value="Genomic_DNA"/>
</dbReference>
<feature type="domain" description="Large ribosomal subunit protein uL15/eL18" evidence="6">
    <location>
        <begin position="136"/>
        <end position="191"/>
    </location>
</feature>
<feature type="compositionally biased region" description="Polar residues" evidence="5">
    <location>
        <begin position="7"/>
        <end position="28"/>
    </location>
</feature>
<evidence type="ECO:0000256" key="5">
    <source>
        <dbReference type="SAM" id="MobiDB-lite"/>
    </source>
</evidence>
<dbReference type="SUPFAM" id="SSF52080">
    <property type="entry name" value="Ribosomal proteins L15p and L18e"/>
    <property type="match status" value="1"/>
</dbReference>
<organism evidence="7 8">
    <name type="scientific">Rehmannia glutinosa</name>
    <name type="common">Chinese foxglove</name>
    <dbReference type="NCBI Taxonomy" id="99300"/>
    <lineage>
        <taxon>Eukaryota</taxon>
        <taxon>Viridiplantae</taxon>
        <taxon>Streptophyta</taxon>
        <taxon>Embryophyta</taxon>
        <taxon>Tracheophyta</taxon>
        <taxon>Spermatophyta</taxon>
        <taxon>Magnoliopsida</taxon>
        <taxon>eudicotyledons</taxon>
        <taxon>Gunneridae</taxon>
        <taxon>Pentapetalae</taxon>
        <taxon>asterids</taxon>
        <taxon>lamiids</taxon>
        <taxon>Lamiales</taxon>
        <taxon>Orobanchaceae</taxon>
        <taxon>Rehmannieae</taxon>
        <taxon>Rehmannia</taxon>
    </lineage>
</organism>
<dbReference type="Gene3D" id="3.100.10.10">
    <property type="match status" value="1"/>
</dbReference>
<dbReference type="InterPro" id="IPR001196">
    <property type="entry name" value="Ribosomal_uL15_CS"/>
</dbReference>
<gene>
    <name evidence="7" type="ORF">DH2020_003637</name>
</gene>
<accession>A0ABR0XM95</accession>
<dbReference type="PANTHER" id="PTHR11721">
    <property type="entry name" value="60S RIBOSOMAL PROTEIN L27A"/>
    <property type="match status" value="1"/>
</dbReference>
<sequence length="194" mass="22104">MYVIGEMNTSESPRGYKRNSTPIPQIQNPRFLPSAPLRRRKHAHTVSSHDDPLEEKQEEARPRQRRARPYRKAPQASRRPRKRRRNAPPPHTLRQISPGIFRESRHALFPQAPQQVPLPHRQHRQALVDDPQEVKDKASKDNVPLVDVTQFGYFKVLGKGVLPENKPVVVKAKLVSKIAEKKIKEAGGAVVLTA</sequence>
<evidence type="ECO:0000313" key="7">
    <source>
        <dbReference type="EMBL" id="KAK6160256.1"/>
    </source>
</evidence>
<reference evidence="7 8" key="1">
    <citation type="journal article" date="2021" name="Comput. Struct. Biotechnol. J.">
        <title>De novo genome assembly of the potent medicinal plant Rehmannia glutinosa using nanopore technology.</title>
        <authorList>
            <person name="Ma L."/>
            <person name="Dong C."/>
            <person name="Song C."/>
            <person name="Wang X."/>
            <person name="Zheng X."/>
            <person name="Niu Y."/>
            <person name="Chen S."/>
            <person name="Feng W."/>
        </authorList>
    </citation>
    <scope>NUCLEOTIDE SEQUENCE [LARGE SCALE GENOMIC DNA]</scope>
    <source>
        <strain evidence="7">DH-2019</strain>
    </source>
</reference>
<feature type="compositionally biased region" description="Basic and acidic residues" evidence="5">
    <location>
        <begin position="47"/>
        <end position="62"/>
    </location>
</feature>
<protein>
    <recommendedName>
        <fullName evidence="6">Large ribosomal subunit protein uL15/eL18 domain-containing protein</fullName>
    </recommendedName>
</protein>
<dbReference type="PANTHER" id="PTHR11721:SF3">
    <property type="entry name" value="LARGE RIBOSOMAL SUBUNIT PROTEIN UL15"/>
    <property type="match status" value="1"/>
</dbReference>
<evidence type="ECO:0000256" key="2">
    <source>
        <dbReference type="ARBA" id="ARBA00022980"/>
    </source>
</evidence>
<evidence type="ECO:0000313" key="8">
    <source>
        <dbReference type="Proteomes" id="UP001318860"/>
    </source>
</evidence>
<proteinExistence type="inferred from homology"/>
<comment type="caution">
    <text evidence="7">The sequence shown here is derived from an EMBL/GenBank/DDBJ whole genome shotgun (WGS) entry which is preliminary data.</text>
</comment>
<comment type="similarity">
    <text evidence="1 4">Belongs to the universal ribosomal protein uL15 family.</text>
</comment>
<evidence type="ECO:0000259" key="6">
    <source>
        <dbReference type="Pfam" id="PF00828"/>
    </source>
</evidence>
<dbReference type="Pfam" id="PF00828">
    <property type="entry name" value="Ribosomal_L27A"/>
    <property type="match status" value="1"/>
</dbReference>
<name>A0ABR0XM95_REHGL</name>
<evidence type="ECO:0000256" key="4">
    <source>
        <dbReference type="RuleBase" id="RU003888"/>
    </source>
</evidence>
<feature type="region of interest" description="Disordered" evidence="5">
    <location>
        <begin position="1"/>
        <end position="99"/>
    </location>
</feature>
<evidence type="ECO:0000256" key="3">
    <source>
        <dbReference type="ARBA" id="ARBA00023274"/>
    </source>
</evidence>
<dbReference type="Proteomes" id="UP001318860">
    <property type="component" value="Unassembled WGS sequence"/>
</dbReference>
<dbReference type="InterPro" id="IPR036227">
    <property type="entry name" value="Ribosomal_uL15/eL18_sf"/>
</dbReference>
<keyword evidence="8" id="KW-1185">Reference proteome</keyword>
<keyword evidence="3 4" id="KW-0687">Ribonucleoprotein</keyword>